<evidence type="ECO:0000256" key="1">
    <source>
        <dbReference type="ARBA" id="ARBA00004141"/>
    </source>
</evidence>
<evidence type="ECO:0000256" key="2">
    <source>
        <dbReference type="ARBA" id="ARBA00022692"/>
    </source>
</evidence>
<dbReference type="Gene3D" id="1.20.1740.10">
    <property type="entry name" value="Amino acid/polyamine transporter I"/>
    <property type="match status" value="1"/>
</dbReference>
<protein>
    <recommendedName>
        <fullName evidence="6">Amino acid permease/ SLC12A domain-containing protein</fullName>
    </recommendedName>
</protein>
<dbReference type="GO" id="GO:0015171">
    <property type="term" value="F:amino acid transmembrane transporter activity"/>
    <property type="evidence" value="ECO:0007669"/>
    <property type="project" value="TreeGrafter"/>
</dbReference>
<reference evidence="8" key="1">
    <citation type="journal article" date="2017" name="Nat. Microbiol.">
        <title>Global analysis of biosynthetic gene clusters reveals vast potential of secondary metabolite production in Penicillium species.</title>
        <authorList>
            <person name="Nielsen J.C."/>
            <person name="Grijseels S."/>
            <person name="Prigent S."/>
            <person name="Ji B."/>
            <person name="Dainat J."/>
            <person name="Nielsen K.F."/>
            <person name="Frisvad J.C."/>
            <person name="Workman M."/>
            <person name="Nielsen J."/>
        </authorList>
    </citation>
    <scope>NUCLEOTIDE SEQUENCE [LARGE SCALE GENOMIC DNA]</scope>
    <source>
        <strain evidence="8">IBT 24891</strain>
    </source>
</reference>
<keyword evidence="4 5" id="KW-0472">Membrane</keyword>
<name>A0A1V6U336_9EURO</name>
<evidence type="ECO:0000256" key="4">
    <source>
        <dbReference type="ARBA" id="ARBA00023136"/>
    </source>
</evidence>
<feature type="domain" description="Amino acid permease/ SLC12A" evidence="6">
    <location>
        <begin position="2"/>
        <end position="128"/>
    </location>
</feature>
<dbReference type="InterPro" id="IPR004841">
    <property type="entry name" value="AA-permease/SLC12A_dom"/>
</dbReference>
<comment type="subcellular location">
    <subcellularLocation>
        <location evidence="1">Membrane</location>
        <topology evidence="1">Multi-pass membrane protein</topology>
    </subcellularLocation>
</comment>
<evidence type="ECO:0000256" key="3">
    <source>
        <dbReference type="ARBA" id="ARBA00022989"/>
    </source>
</evidence>
<organism evidence="7 8">
    <name type="scientific">Penicillium steckii</name>
    <dbReference type="NCBI Taxonomy" id="303698"/>
    <lineage>
        <taxon>Eukaryota</taxon>
        <taxon>Fungi</taxon>
        <taxon>Dikarya</taxon>
        <taxon>Ascomycota</taxon>
        <taxon>Pezizomycotina</taxon>
        <taxon>Eurotiomycetes</taxon>
        <taxon>Eurotiomycetidae</taxon>
        <taxon>Eurotiales</taxon>
        <taxon>Aspergillaceae</taxon>
        <taxon>Penicillium</taxon>
    </lineage>
</organism>
<evidence type="ECO:0000313" key="8">
    <source>
        <dbReference type="Proteomes" id="UP000191285"/>
    </source>
</evidence>
<evidence type="ECO:0000256" key="5">
    <source>
        <dbReference type="SAM" id="Phobius"/>
    </source>
</evidence>
<keyword evidence="2 5" id="KW-0812">Transmembrane</keyword>
<dbReference type="AlphaFoldDB" id="A0A1V6U336"/>
<proteinExistence type="predicted"/>
<dbReference type="Pfam" id="PF00324">
    <property type="entry name" value="AA_permease"/>
    <property type="match status" value="1"/>
</dbReference>
<accession>A0A1V6U336</accession>
<dbReference type="InterPro" id="IPR050524">
    <property type="entry name" value="APC_YAT"/>
</dbReference>
<dbReference type="PANTHER" id="PTHR43341">
    <property type="entry name" value="AMINO ACID PERMEASE"/>
    <property type="match status" value="1"/>
</dbReference>
<keyword evidence="3 5" id="KW-1133">Transmembrane helix</keyword>
<dbReference type="PANTHER" id="PTHR43341:SF6">
    <property type="entry name" value="AMINO ACID TRANSPORTER (EUROFUNG)"/>
    <property type="match status" value="1"/>
</dbReference>
<dbReference type="Proteomes" id="UP000191285">
    <property type="component" value="Unassembled WGS sequence"/>
</dbReference>
<dbReference type="EMBL" id="MLKD01000001">
    <property type="protein sequence ID" value="OQE32263.1"/>
    <property type="molecule type" value="Genomic_DNA"/>
</dbReference>
<feature type="transmembrane region" description="Helical" evidence="5">
    <location>
        <begin position="36"/>
        <end position="54"/>
    </location>
</feature>
<dbReference type="STRING" id="303698.A0A1V6U336"/>
<comment type="caution">
    <text evidence="7">The sequence shown here is derived from an EMBL/GenBank/DDBJ whole genome shotgun (WGS) entry which is preliminary data.</text>
</comment>
<dbReference type="OrthoDB" id="4505636at2759"/>
<gene>
    <name evidence="7" type="ORF">PENSTE_c001G04777</name>
</gene>
<evidence type="ECO:0000259" key="6">
    <source>
        <dbReference type="Pfam" id="PF00324"/>
    </source>
</evidence>
<sequence length="132" mass="14241">MVGGNPQGDKYGFRHWQAPGPFAEYLHQADLGRFEGFLAGIWYAAFTCVGPEYISMIAAEAKHPRLYLKSAFKTAYWRFGVFFIGSSLCVGTIIASDDPIVVAVANGKSGRSGAASSPYVIAMENLGRLGVQ</sequence>
<evidence type="ECO:0000313" key="7">
    <source>
        <dbReference type="EMBL" id="OQE32263.1"/>
    </source>
</evidence>
<feature type="transmembrane region" description="Helical" evidence="5">
    <location>
        <begin position="75"/>
        <end position="95"/>
    </location>
</feature>
<keyword evidence="8" id="KW-1185">Reference proteome</keyword>
<dbReference type="GO" id="GO:0016020">
    <property type="term" value="C:membrane"/>
    <property type="evidence" value="ECO:0007669"/>
    <property type="project" value="UniProtKB-SubCell"/>
</dbReference>